<dbReference type="GO" id="GO:0071942">
    <property type="term" value="C:XPC complex"/>
    <property type="evidence" value="ECO:0007669"/>
    <property type="project" value="TreeGrafter"/>
</dbReference>
<organism evidence="10 11">
    <name type="scientific">Blomia tropicalis</name>
    <name type="common">Mite</name>
    <dbReference type="NCBI Taxonomy" id="40697"/>
    <lineage>
        <taxon>Eukaryota</taxon>
        <taxon>Metazoa</taxon>
        <taxon>Ecdysozoa</taxon>
        <taxon>Arthropoda</taxon>
        <taxon>Chelicerata</taxon>
        <taxon>Arachnida</taxon>
        <taxon>Acari</taxon>
        <taxon>Acariformes</taxon>
        <taxon>Sarcoptiformes</taxon>
        <taxon>Astigmata</taxon>
        <taxon>Glycyphagoidea</taxon>
        <taxon>Echimyopodidae</taxon>
        <taxon>Blomia</taxon>
    </lineage>
</organism>
<feature type="region of interest" description="Disordered" evidence="6">
    <location>
        <begin position="1"/>
        <end position="123"/>
    </location>
</feature>
<feature type="compositionally biased region" description="Acidic residues" evidence="6">
    <location>
        <begin position="111"/>
        <end position="123"/>
    </location>
</feature>
<dbReference type="GO" id="GO:0005737">
    <property type="term" value="C:cytoplasm"/>
    <property type="evidence" value="ECO:0007669"/>
    <property type="project" value="TreeGrafter"/>
</dbReference>
<dbReference type="GO" id="GO:0003684">
    <property type="term" value="F:damaged DNA binding"/>
    <property type="evidence" value="ECO:0007669"/>
    <property type="project" value="InterPro"/>
</dbReference>
<keyword evidence="11" id="KW-1185">Reference proteome</keyword>
<feature type="domain" description="Rad4 beta-hairpin" evidence="8">
    <location>
        <begin position="494"/>
        <end position="550"/>
    </location>
</feature>
<keyword evidence="4" id="KW-0234">DNA repair</keyword>
<proteinExistence type="inferred from homology"/>
<dbReference type="Gene3D" id="3.90.260.10">
    <property type="entry name" value="Transglutaminase-like"/>
    <property type="match status" value="1"/>
</dbReference>
<evidence type="ECO:0000256" key="4">
    <source>
        <dbReference type="ARBA" id="ARBA00023204"/>
    </source>
</evidence>
<dbReference type="SUPFAM" id="SSF54001">
    <property type="entry name" value="Cysteine proteinases"/>
    <property type="match status" value="1"/>
</dbReference>
<dbReference type="Pfam" id="PF10405">
    <property type="entry name" value="BHD_3"/>
    <property type="match status" value="1"/>
</dbReference>
<evidence type="ECO:0000256" key="1">
    <source>
        <dbReference type="ARBA" id="ARBA00004123"/>
    </source>
</evidence>
<comment type="similarity">
    <text evidence="2">Belongs to the XPC family.</text>
</comment>
<dbReference type="Gene3D" id="3.30.70.2460">
    <property type="entry name" value="Rad4, beta-hairpin domain BHD3"/>
    <property type="match status" value="1"/>
</dbReference>
<feature type="compositionally biased region" description="Acidic residues" evidence="6">
    <location>
        <begin position="23"/>
        <end position="43"/>
    </location>
</feature>
<dbReference type="InterPro" id="IPR004583">
    <property type="entry name" value="DNA_repair_Rad4"/>
</dbReference>
<evidence type="ECO:0000256" key="3">
    <source>
        <dbReference type="ARBA" id="ARBA00022763"/>
    </source>
</evidence>
<dbReference type="Pfam" id="PF10403">
    <property type="entry name" value="BHD_1"/>
    <property type="match status" value="1"/>
</dbReference>
<dbReference type="InterPro" id="IPR038765">
    <property type="entry name" value="Papain-like_cys_pep_sf"/>
</dbReference>
<dbReference type="PANTHER" id="PTHR12135">
    <property type="entry name" value="DNA REPAIR PROTEIN XP-C / RAD4"/>
    <property type="match status" value="1"/>
</dbReference>
<dbReference type="SMART" id="SM01031">
    <property type="entry name" value="BHD_2"/>
    <property type="match status" value="1"/>
</dbReference>
<keyword evidence="5" id="KW-0539">Nucleus</keyword>
<feature type="compositionally biased region" description="Basic residues" evidence="6">
    <location>
        <begin position="1"/>
        <end position="10"/>
    </location>
</feature>
<dbReference type="GO" id="GO:0006289">
    <property type="term" value="P:nucleotide-excision repair"/>
    <property type="evidence" value="ECO:0007669"/>
    <property type="project" value="InterPro"/>
</dbReference>
<feature type="domain" description="Rad4 beta-hairpin" evidence="7">
    <location>
        <begin position="440"/>
        <end position="492"/>
    </location>
</feature>
<dbReference type="OMA" id="NSRRWIC"/>
<dbReference type="Gene3D" id="2.20.20.110">
    <property type="entry name" value="Rad4, beta-hairpin domain BHD1"/>
    <property type="match status" value="1"/>
</dbReference>
<dbReference type="SMART" id="SM01032">
    <property type="entry name" value="BHD_3"/>
    <property type="match status" value="1"/>
</dbReference>
<dbReference type="EMBL" id="JAPWDV010000001">
    <property type="protein sequence ID" value="KAJ6222512.1"/>
    <property type="molecule type" value="Genomic_DNA"/>
</dbReference>
<comment type="subcellular location">
    <subcellularLocation>
        <location evidence="1">Nucleus</location>
    </subcellularLocation>
</comment>
<protein>
    <recommendedName>
        <fullName evidence="12">DNA repair protein complementing XP-C cells-like protein</fullName>
    </recommendedName>
</protein>
<dbReference type="Pfam" id="PF03835">
    <property type="entry name" value="Rad4"/>
    <property type="match status" value="1"/>
</dbReference>
<evidence type="ECO:0000259" key="8">
    <source>
        <dbReference type="SMART" id="SM01031"/>
    </source>
</evidence>
<dbReference type="GO" id="GO:0003697">
    <property type="term" value="F:single-stranded DNA binding"/>
    <property type="evidence" value="ECO:0007669"/>
    <property type="project" value="TreeGrafter"/>
</dbReference>
<dbReference type="InterPro" id="IPR036985">
    <property type="entry name" value="Transglutaminase-like_sf"/>
</dbReference>
<feature type="compositionally biased region" description="Basic and acidic residues" evidence="6">
    <location>
        <begin position="83"/>
        <end position="98"/>
    </location>
</feature>
<feature type="domain" description="Rad4 beta-hairpin" evidence="9">
    <location>
        <begin position="557"/>
        <end position="631"/>
    </location>
</feature>
<dbReference type="SMART" id="SM01030">
    <property type="entry name" value="BHD_1"/>
    <property type="match status" value="1"/>
</dbReference>
<dbReference type="FunFam" id="3.30.70.2460:FF:000001">
    <property type="entry name" value="DNA repair protein Rad4 family"/>
    <property type="match status" value="1"/>
</dbReference>
<sequence>MSKRQTRSCARKSPYFNKNKQDNDDEDDESIVESDESSEDYIPEVEVKTHKRKSNLVVVSNSPVKKQKTQARNEKSGSSMKAKRVEKSKKSTIKDRNNNKKKLVAQKSDCSDDVDSDDDNEDDWEEVEDAKIFDIDDYKPDLPENIKITLDQKTKKCKTERYKEWLDSYIRQSINRMRKQNQINRHKCNILFLINRLVYLNRFASENSILRGLIASIFTFKHNRKDSKIMKLVPKMFESIKKEFTIKLDSSHLDADLNEIIMSDFQSSTITSSLTLVLILLTICRWTLKVPTRLCHQLNVISIKPSDLLLKTKKKSNGASGSSSQCDESPSIEECNYFWIEVFDKEEKKWICFDLENNIINEPHSIGTHLGKDVTYVLAVDEDDYITDVTARYAADYVSYAMKKRRPEDDWWDRTMKIIKRPECTPMDDADRKEFDEIMSRVELPKRLSEYKNHPLFVLERDILKFQAIYPSNAPPLGFYRDQPVYARECVHVLKSRETWNRCARTVKLNETAYKIVPSKFKLDKSSRIPGTKLSLELFGEWQTEPYDPPEAKNGIVPRSAYGNVDLFHECMLPKGTVHLRLPGLAKIAAKLNIDCAPAVVGFDIKNRMNIPATDGFIVCSEYESILTEAWEEEQVNRQEREKANREKRIWDNWKRLIRGLMIRRKLKLKYG</sequence>
<evidence type="ECO:0000256" key="6">
    <source>
        <dbReference type="SAM" id="MobiDB-lite"/>
    </source>
</evidence>
<evidence type="ECO:0000313" key="11">
    <source>
        <dbReference type="Proteomes" id="UP001142055"/>
    </source>
</evidence>
<dbReference type="GO" id="GO:0000111">
    <property type="term" value="C:nucleotide-excision repair factor 2 complex"/>
    <property type="evidence" value="ECO:0007669"/>
    <property type="project" value="TreeGrafter"/>
</dbReference>
<dbReference type="PANTHER" id="PTHR12135:SF0">
    <property type="entry name" value="DNA REPAIR PROTEIN COMPLEMENTING XP-C CELLS"/>
    <property type="match status" value="1"/>
</dbReference>
<accession>A0A9Q0MDY1</accession>
<dbReference type="InterPro" id="IPR018328">
    <property type="entry name" value="Rad4_beta-hairpin_dom3"/>
</dbReference>
<name>A0A9Q0MDY1_BLOTA</name>
<reference evidence="10" key="1">
    <citation type="submission" date="2022-12" db="EMBL/GenBank/DDBJ databases">
        <title>Genome assemblies of Blomia tropicalis.</title>
        <authorList>
            <person name="Cui Y."/>
        </authorList>
    </citation>
    <scope>NUCLEOTIDE SEQUENCE</scope>
    <source>
        <tissue evidence="10">Adult mites</tissue>
    </source>
</reference>
<dbReference type="Pfam" id="PF10404">
    <property type="entry name" value="BHD_2"/>
    <property type="match status" value="1"/>
</dbReference>
<keyword evidence="3" id="KW-0227">DNA damage</keyword>
<evidence type="ECO:0008006" key="12">
    <source>
        <dbReference type="Google" id="ProtNLM"/>
    </source>
</evidence>
<dbReference type="Proteomes" id="UP001142055">
    <property type="component" value="Chromosome 1"/>
</dbReference>
<dbReference type="InterPro" id="IPR042488">
    <property type="entry name" value="Rad4_BHD3_sf"/>
</dbReference>
<evidence type="ECO:0000313" key="10">
    <source>
        <dbReference type="EMBL" id="KAJ6222512.1"/>
    </source>
</evidence>
<evidence type="ECO:0000259" key="9">
    <source>
        <dbReference type="SMART" id="SM01032"/>
    </source>
</evidence>
<evidence type="ECO:0000256" key="5">
    <source>
        <dbReference type="ARBA" id="ARBA00023242"/>
    </source>
</evidence>
<gene>
    <name evidence="10" type="ORF">RDWZM_001057</name>
</gene>
<dbReference type="AlphaFoldDB" id="A0A9Q0MDY1"/>
<evidence type="ECO:0000259" key="7">
    <source>
        <dbReference type="SMART" id="SM01030"/>
    </source>
</evidence>
<comment type="caution">
    <text evidence="10">The sequence shown here is derived from an EMBL/GenBank/DDBJ whole genome shotgun (WGS) entry which is preliminary data.</text>
</comment>
<dbReference type="GO" id="GO:0006298">
    <property type="term" value="P:mismatch repair"/>
    <property type="evidence" value="ECO:0007669"/>
    <property type="project" value="TreeGrafter"/>
</dbReference>
<dbReference type="InterPro" id="IPR018325">
    <property type="entry name" value="Rad4/PNGase_transGLS-fold"/>
</dbReference>
<dbReference type="InterPro" id="IPR018327">
    <property type="entry name" value="BHD_2"/>
</dbReference>
<dbReference type="InterPro" id="IPR018326">
    <property type="entry name" value="Rad4_beta-hairpin_dom1"/>
</dbReference>
<evidence type="ECO:0000256" key="2">
    <source>
        <dbReference type="ARBA" id="ARBA00009525"/>
    </source>
</evidence>